<name>A0A382UYM3_9ZZZZ</name>
<evidence type="ECO:0000313" key="1">
    <source>
        <dbReference type="EMBL" id="SVD39343.1"/>
    </source>
</evidence>
<proteinExistence type="predicted"/>
<reference evidence="1" key="1">
    <citation type="submission" date="2018-05" db="EMBL/GenBank/DDBJ databases">
        <authorList>
            <person name="Lanie J.A."/>
            <person name="Ng W.-L."/>
            <person name="Kazmierczak K.M."/>
            <person name="Andrzejewski T.M."/>
            <person name="Davidsen T.M."/>
            <person name="Wayne K.J."/>
            <person name="Tettelin H."/>
            <person name="Glass J.I."/>
            <person name="Rusch D."/>
            <person name="Podicherti R."/>
            <person name="Tsui H.-C.T."/>
            <person name="Winkler M.E."/>
        </authorList>
    </citation>
    <scope>NUCLEOTIDE SEQUENCE</scope>
</reference>
<accession>A0A382UYM3</accession>
<sequence length="72" mass="8523">MTKQYKAQENLFKIGEFLQIVDDQVNELGNLHSIIPDEEISRLTRVIKKLPEIKNYKLNKSEIILLGYAWYQ</sequence>
<organism evidence="1">
    <name type="scientific">marine metagenome</name>
    <dbReference type="NCBI Taxonomy" id="408172"/>
    <lineage>
        <taxon>unclassified sequences</taxon>
        <taxon>metagenomes</taxon>
        <taxon>ecological metagenomes</taxon>
    </lineage>
</organism>
<gene>
    <name evidence="1" type="ORF">METZ01_LOCUS392197</name>
</gene>
<dbReference type="AlphaFoldDB" id="A0A382UYM3"/>
<dbReference type="EMBL" id="UINC01147807">
    <property type="protein sequence ID" value="SVD39343.1"/>
    <property type="molecule type" value="Genomic_DNA"/>
</dbReference>
<feature type="non-terminal residue" evidence="1">
    <location>
        <position position="72"/>
    </location>
</feature>
<protein>
    <submittedName>
        <fullName evidence="1">Uncharacterized protein</fullName>
    </submittedName>
</protein>